<organism evidence="1 2">
    <name type="scientific">Trifolium medium</name>
    <dbReference type="NCBI Taxonomy" id="97028"/>
    <lineage>
        <taxon>Eukaryota</taxon>
        <taxon>Viridiplantae</taxon>
        <taxon>Streptophyta</taxon>
        <taxon>Embryophyta</taxon>
        <taxon>Tracheophyta</taxon>
        <taxon>Spermatophyta</taxon>
        <taxon>Magnoliopsida</taxon>
        <taxon>eudicotyledons</taxon>
        <taxon>Gunneridae</taxon>
        <taxon>Pentapetalae</taxon>
        <taxon>rosids</taxon>
        <taxon>fabids</taxon>
        <taxon>Fabales</taxon>
        <taxon>Fabaceae</taxon>
        <taxon>Papilionoideae</taxon>
        <taxon>50 kb inversion clade</taxon>
        <taxon>NPAAA clade</taxon>
        <taxon>Hologalegina</taxon>
        <taxon>IRL clade</taxon>
        <taxon>Trifolieae</taxon>
        <taxon>Trifolium</taxon>
    </lineage>
</organism>
<comment type="caution">
    <text evidence="1">The sequence shown here is derived from an EMBL/GenBank/DDBJ whole genome shotgun (WGS) entry which is preliminary data.</text>
</comment>
<feature type="non-terminal residue" evidence="1">
    <location>
        <position position="85"/>
    </location>
</feature>
<protein>
    <submittedName>
        <fullName evidence="1">Ribonuclease H</fullName>
    </submittedName>
</protein>
<dbReference type="EMBL" id="LXQA010223338">
    <property type="protein sequence ID" value="MCI35438.1"/>
    <property type="molecule type" value="Genomic_DNA"/>
</dbReference>
<reference evidence="1 2" key="1">
    <citation type="journal article" date="2018" name="Front. Plant Sci.">
        <title>Red Clover (Trifolium pratense) and Zigzag Clover (T. medium) - A Picture of Genomic Similarities and Differences.</title>
        <authorList>
            <person name="Dluhosova J."/>
            <person name="Istvanek J."/>
            <person name="Nedelnik J."/>
            <person name="Repkova J."/>
        </authorList>
    </citation>
    <scope>NUCLEOTIDE SEQUENCE [LARGE SCALE GENOMIC DNA]</scope>
    <source>
        <strain evidence="2">cv. 10/8</strain>
        <tissue evidence="1">Leaf</tissue>
    </source>
</reference>
<name>A0A392RFP7_9FABA</name>
<evidence type="ECO:0000313" key="1">
    <source>
        <dbReference type="EMBL" id="MCI35438.1"/>
    </source>
</evidence>
<dbReference type="AlphaFoldDB" id="A0A392RFP7"/>
<accession>A0A392RFP7</accession>
<keyword evidence="2" id="KW-1185">Reference proteome</keyword>
<evidence type="ECO:0000313" key="2">
    <source>
        <dbReference type="Proteomes" id="UP000265520"/>
    </source>
</evidence>
<dbReference type="Proteomes" id="UP000265520">
    <property type="component" value="Unassembled WGS sequence"/>
</dbReference>
<proteinExistence type="predicted"/>
<sequence length="85" mass="9649">MNNSTQQIIDTTLTVKDALTESGDWDTNFLTTHLPLNIINQVMAIPAPKETDGPNSIRWRGTNTRRFTFQSAYNLQREHNLSTEG</sequence>